<dbReference type="Gene3D" id="3.40.50.300">
    <property type="entry name" value="P-loop containing nucleotide triphosphate hydrolases"/>
    <property type="match status" value="1"/>
</dbReference>
<dbReference type="PANTHER" id="PTHR46844:SF1">
    <property type="entry name" value="SLR5058 PROTEIN"/>
    <property type="match status" value="1"/>
</dbReference>
<dbReference type="InterPro" id="IPR054501">
    <property type="entry name" value="NCH2"/>
</dbReference>
<feature type="domain" description="NACHT" evidence="1">
    <location>
        <begin position="182"/>
        <end position="304"/>
    </location>
</feature>
<keyword evidence="3" id="KW-1185">Reference proteome</keyword>
<organism evidence="2 3">
    <name type="scientific">Aphanothece hegewaldii CCALA 016</name>
    <dbReference type="NCBI Taxonomy" id="2107694"/>
    <lineage>
        <taxon>Bacteria</taxon>
        <taxon>Bacillati</taxon>
        <taxon>Cyanobacteriota</taxon>
        <taxon>Cyanophyceae</taxon>
        <taxon>Oscillatoriophycideae</taxon>
        <taxon>Chroococcales</taxon>
        <taxon>Aphanothecaceae</taxon>
        <taxon>Aphanothece</taxon>
    </lineage>
</organism>
<gene>
    <name evidence="2" type="ORF">C7H19_19150</name>
</gene>
<dbReference type="PANTHER" id="PTHR46844">
    <property type="entry name" value="SLR5058 PROTEIN"/>
    <property type="match status" value="1"/>
</dbReference>
<dbReference type="InterPro" id="IPR027417">
    <property type="entry name" value="P-loop_NTPase"/>
</dbReference>
<evidence type="ECO:0000313" key="3">
    <source>
        <dbReference type="Proteomes" id="UP000239001"/>
    </source>
</evidence>
<dbReference type="Pfam" id="PF05729">
    <property type="entry name" value="NACHT"/>
    <property type="match status" value="1"/>
</dbReference>
<evidence type="ECO:0000259" key="1">
    <source>
        <dbReference type="PROSITE" id="PS50837"/>
    </source>
</evidence>
<reference evidence="2 3" key="1">
    <citation type="submission" date="2018-03" db="EMBL/GenBank/DDBJ databases">
        <title>The ancient ancestry and fast evolution of plastids.</title>
        <authorList>
            <person name="Moore K.R."/>
            <person name="Magnabosco C."/>
            <person name="Momper L."/>
            <person name="Gold D.A."/>
            <person name="Bosak T."/>
            <person name="Fournier G.P."/>
        </authorList>
    </citation>
    <scope>NUCLEOTIDE SEQUENCE [LARGE SCALE GENOMIC DNA]</scope>
    <source>
        <strain evidence="2 3">CCALA 016</strain>
    </source>
</reference>
<dbReference type="EMBL" id="PXOH01000027">
    <property type="protein sequence ID" value="PSF34248.1"/>
    <property type="molecule type" value="Genomic_DNA"/>
</dbReference>
<dbReference type="RefSeq" id="WP_106458530.1">
    <property type="nucleotide sequence ID" value="NZ_PXOH01000027.1"/>
</dbReference>
<proteinExistence type="predicted"/>
<sequence length="769" mass="89586">MAKRSLKSSPLGIIKTKEAFDRKGWTQEYLAAEVGLSSRQSIWKFFTGRPIERYLYKEICFKLDLNWEEMADLPEAQGLDLLLTTQETLNINAGLENWVSFWRFQLKEQIQTQCNILQSAFDQTQPLLEQIYVLINILPQPSNQRWLEVSDLQDIQSSFSRPNLASNIQEAIPSLDVVKQQDKLMILGKPGAGKTTFLQYLALQCIQGKYKPELIPIFIQLRTLSLELSEGKEWNLVGQLIQLGKRYTLSQEQVMILVEEGKFLLLIDGFDEVADAEGELIFKEINQFVKSYYKNTIYLTCRSGTQKYHFLGFSYVEISDFNEQQIKEFAQRWFLATTNNAEASEKAKQFLEQLEKPSNQPIRDLGVTPILLNLICSVFKEKASFPTKRAKLYQAGLDILLQRWDQARGIQRDQIYRRLSLTEKIKLLCQIAATTFEENNYFFESSDILYLIEDYLKTLPNVNTDPETLWLNSEAVLKAIEIQHGLLVERAKDIYSFSHLTFQEYLTARKIVASPNLQTLQQELIKLAQKTQDYRWREVILLTVSMLPNADLLVEQIRQEIDIFVEQDQMLKSFLMSIKEKVNLINLPYRDSAGRAFYFTLLQNRDFNLAVSLDVNFASLNNLPDPLNLDLALARALTASLNLLKSSELNIKKILSFYFSLDIETKFTLESTFQQALHHLKKELPELEISQEHLQIWWKNQGREWVEKFRQLLIQHRQIGYDLNLSTTQQELWQQYYRMNQFLVECLQSDCQITKQVRETIEDGLLLPP</sequence>
<comment type="caution">
    <text evidence="2">The sequence shown here is derived from an EMBL/GenBank/DDBJ whole genome shotgun (WGS) entry which is preliminary data.</text>
</comment>
<dbReference type="Proteomes" id="UP000239001">
    <property type="component" value="Unassembled WGS sequence"/>
</dbReference>
<dbReference type="AlphaFoldDB" id="A0A2T1LTL3"/>
<dbReference type="InterPro" id="IPR007111">
    <property type="entry name" value="NACHT_NTPase"/>
</dbReference>
<dbReference type="PROSITE" id="PS50837">
    <property type="entry name" value="NACHT"/>
    <property type="match status" value="1"/>
</dbReference>
<dbReference type="Pfam" id="PF22727">
    <property type="entry name" value="NCH2"/>
    <property type="match status" value="1"/>
</dbReference>
<keyword evidence="2" id="KW-0418">Kinase</keyword>
<dbReference type="OrthoDB" id="448481at2"/>
<protein>
    <submittedName>
        <fullName evidence="2">Histidine kinase</fullName>
    </submittedName>
</protein>
<keyword evidence="2" id="KW-0808">Transferase</keyword>
<reference evidence="2 3" key="2">
    <citation type="submission" date="2018-03" db="EMBL/GenBank/DDBJ databases">
        <authorList>
            <person name="Keele B.F."/>
        </authorList>
    </citation>
    <scope>NUCLEOTIDE SEQUENCE [LARGE SCALE GENOMIC DNA]</scope>
    <source>
        <strain evidence="2 3">CCALA 016</strain>
    </source>
</reference>
<evidence type="ECO:0000313" key="2">
    <source>
        <dbReference type="EMBL" id="PSF34248.1"/>
    </source>
</evidence>
<dbReference type="SUPFAM" id="SSF52540">
    <property type="entry name" value="P-loop containing nucleoside triphosphate hydrolases"/>
    <property type="match status" value="1"/>
</dbReference>
<accession>A0A2T1LTL3</accession>
<name>A0A2T1LTL3_9CHRO</name>
<dbReference type="GO" id="GO:0016301">
    <property type="term" value="F:kinase activity"/>
    <property type="evidence" value="ECO:0007669"/>
    <property type="project" value="UniProtKB-KW"/>
</dbReference>